<keyword evidence="2" id="KW-0472">Membrane</keyword>
<sequence>MYSSDTKLKGNKKWKGRKFLRCFRPVDTDGFVRPKINGSDGDDEYFKCIAVGKKESAVFPAEMSSTASTSVSSDEDEDDQEDGVPRPGKIGASRRISRALKAVLRDASTAKNRGKRRLLPQKSSNSLMSESSRYRGEMEISDPRRIRRVASSLSTSSYSSQASSLMTTNNNNTNARITTERIRSFGSNSFVWKQSNTNSDDNVEEDQGHKKKKKLCYASNTGMCLVVLSLLVLITWGKILAIFCTSTWLFFMPFWAKKDDQMPVAKPSEMDSAEYKKRVVMEGFLARDRVGSFSGRLL</sequence>
<accession>A0A8K0HJX8</accession>
<comment type="caution">
    <text evidence="3">The sequence shown here is derived from an EMBL/GenBank/DDBJ whole genome shotgun (WGS) entry which is preliminary data.</text>
</comment>
<feature type="transmembrane region" description="Helical" evidence="2">
    <location>
        <begin position="239"/>
        <end position="256"/>
    </location>
</feature>
<dbReference type="EMBL" id="VOIH02000002">
    <property type="protein sequence ID" value="KAF3453579.1"/>
    <property type="molecule type" value="Genomic_DNA"/>
</dbReference>
<dbReference type="InterPro" id="IPR040411">
    <property type="entry name" value="At5g23160-like"/>
</dbReference>
<feature type="compositionally biased region" description="Basic and acidic residues" evidence="1">
    <location>
        <begin position="132"/>
        <end position="143"/>
    </location>
</feature>
<feature type="region of interest" description="Disordered" evidence="1">
    <location>
        <begin position="59"/>
        <end position="143"/>
    </location>
</feature>
<keyword evidence="4" id="KW-1185">Reference proteome</keyword>
<protein>
    <submittedName>
        <fullName evidence="3">Uncharacterized protein</fullName>
    </submittedName>
</protein>
<evidence type="ECO:0000313" key="4">
    <source>
        <dbReference type="Proteomes" id="UP000796880"/>
    </source>
</evidence>
<evidence type="ECO:0000256" key="1">
    <source>
        <dbReference type="SAM" id="MobiDB-lite"/>
    </source>
</evidence>
<keyword evidence="2" id="KW-0812">Transmembrane</keyword>
<name>A0A8K0HJX8_9ROSA</name>
<dbReference type="PANTHER" id="PTHR34379">
    <property type="entry name" value="OS07G0553800 PROTEIN"/>
    <property type="match status" value="1"/>
</dbReference>
<dbReference type="PANTHER" id="PTHR34379:SF6">
    <property type="entry name" value="PROTEIN 3F"/>
    <property type="match status" value="1"/>
</dbReference>
<reference evidence="3" key="1">
    <citation type="submission" date="2020-03" db="EMBL/GenBank/DDBJ databases">
        <title>A high-quality chromosome-level genome assembly of a woody plant with both climbing and erect habits, Rhamnella rubrinervis.</title>
        <authorList>
            <person name="Lu Z."/>
            <person name="Yang Y."/>
            <person name="Zhu X."/>
            <person name="Sun Y."/>
        </authorList>
    </citation>
    <scope>NUCLEOTIDE SEQUENCE</scope>
    <source>
        <strain evidence="3">BYM</strain>
        <tissue evidence="3">Leaf</tissue>
    </source>
</reference>
<keyword evidence="2" id="KW-1133">Transmembrane helix</keyword>
<gene>
    <name evidence="3" type="ORF">FNV43_RR04019</name>
</gene>
<dbReference type="OrthoDB" id="1886721at2759"/>
<feature type="compositionally biased region" description="Low complexity" evidence="1">
    <location>
        <begin position="62"/>
        <end position="72"/>
    </location>
</feature>
<feature type="compositionally biased region" description="Polar residues" evidence="1">
    <location>
        <begin position="121"/>
        <end position="131"/>
    </location>
</feature>
<feature type="compositionally biased region" description="Acidic residues" evidence="1">
    <location>
        <begin position="73"/>
        <end position="82"/>
    </location>
</feature>
<proteinExistence type="predicted"/>
<evidence type="ECO:0000256" key="2">
    <source>
        <dbReference type="SAM" id="Phobius"/>
    </source>
</evidence>
<dbReference type="AlphaFoldDB" id="A0A8K0HJX8"/>
<dbReference type="Proteomes" id="UP000796880">
    <property type="component" value="Unassembled WGS sequence"/>
</dbReference>
<evidence type="ECO:0000313" key="3">
    <source>
        <dbReference type="EMBL" id="KAF3453579.1"/>
    </source>
</evidence>
<feature type="transmembrane region" description="Helical" evidence="2">
    <location>
        <begin position="215"/>
        <end position="233"/>
    </location>
</feature>
<organism evidence="3 4">
    <name type="scientific">Rhamnella rubrinervis</name>
    <dbReference type="NCBI Taxonomy" id="2594499"/>
    <lineage>
        <taxon>Eukaryota</taxon>
        <taxon>Viridiplantae</taxon>
        <taxon>Streptophyta</taxon>
        <taxon>Embryophyta</taxon>
        <taxon>Tracheophyta</taxon>
        <taxon>Spermatophyta</taxon>
        <taxon>Magnoliopsida</taxon>
        <taxon>eudicotyledons</taxon>
        <taxon>Gunneridae</taxon>
        <taxon>Pentapetalae</taxon>
        <taxon>rosids</taxon>
        <taxon>fabids</taxon>
        <taxon>Rosales</taxon>
        <taxon>Rhamnaceae</taxon>
        <taxon>rhamnoid group</taxon>
        <taxon>Rhamneae</taxon>
        <taxon>Rhamnella</taxon>
    </lineage>
</organism>